<evidence type="ECO:0000256" key="1">
    <source>
        <dbReference type="ARBA" id="ARBA00023015"/>
    </source>
</evidence>
<feature type="DNA-binding region" description="H-T-H motif" evidence="4">
    <location>
        <begin position="39"/>
        <end position="58"/>
    </location>
</feature>
<dbReference type="InterPro" id="IPR036271">
    <property type="entry name" value="Tet_transcr_reg_TetR-rel_C_sf"/>
</dbReference>
<dbReference type="SUPFAM" id="SSF46689">
    <property type="entry name" value="Homeodomain-like"/>
    <property type="match status" value="1"/>
</dbReference>
<sequence length="203" mass="21770">MPDVNARKSPGRPRNPAVGGRIAAAAVEVFARQGWAGFSIDAVARAAGVGKASIYLRWADKESLLTEAIAGVFAPIAEIDTGSLRGDLEQLALLLLDVYSDGVRGTAARRIVVESEVIETVRGYWQRVRADQIRATRAIVRRGVERGEIDGGAPIALMLDTLCGAAMLHPVAAPADRPTDNRRHARALVDFVLGRSAPRRAQE</sequence>
<dbReference type="GO" id="GO:0003700">
    <property type="term" value="F:DNA-binding transcription factor activity"/>
    <property type="evidence" value="ECO:0007669"/>
    <property type="project" value="TreeGrafter"/>
</dbReference>
<dbReference type="EMBL" id="RQJX01000004">
    <property type="protein sequence ID" value="RQN08911.1"/>
    <property type="molecule type" value="Genomic_DNA"/>
</dbReference>
<dbReference type="PROSITE" id="PS50977">
    <property type="entry name" value="HTH_TETR_2"/>
    <property type="match status" value="1"/>
</dbReference>
<dbReference type="Pfam" id="PF16859">
    <property type="entry name" value="TetR_C_11"/>
    <property type="match status" value="1"/>
</dbReference>
<feature type="domain" description="HTH tetR-type" evidence="5">
    <location>
        <begin position="16"/>
        <end position="76"/>
    </location>
</feature>
<dbReference type="InterPro" id="IPR011075">
    <property type="entry name" value="TetR_C"/>
</dbReference>
<comment type="caution">
    <text evidence="6">The sequence shown here is derived from an EMBL/GenBank/DDBJ whole genome shotgun (WGS) entry which is preliminary data.</text>
</comment>
<dbReference type="Gene3D" id="1.10.10.60">
    <property type="entry name" value="Homeodomain-like"/>
    <property type="match status" value="1"/>
</dbReference>
<name>A0A3N6ZFM5_9ACTN</name>
<dbReference type="InterPro" id="IPR050109">
    <property type="entry name" value="HTH-type_TetR-like_transc_reg"/>
</dbReference>
<dbReference type="InterPro" id="IPR009057">
    <property type="entry name" value="Homeodomain-like_sf"/>
</dbReference>
<accession>A0A3N6ZFM5</accession>
<evidence type="ECO:0000256" key="2">
    <source>
        <dbReference type="ARBA" id="ARBA00023125"/>
    </source>
</evidence>
<reference evidence="6 7" key="1">
    <citation type="submission" date="2018-11" db="EMBL/GenBank/DDBJ databases">
        <authorList>
            <person name="Li F."/>
        </authorList>
    </citation>
    <scope>NUCLEOTIDE SEQUENCE [LARGE SCALE GENOMIC DNA]</scope>
    <source>
        <strain evidence="6 7">YS17T</strain>
    </source>
</reference>
<evidence type="ECO:0000313" key="6">
    <source>
        <dbReference type="EMBL" id="RQN08911.1"/>
    </source>
</evidence>
<dbReference type="PANTHER" id="PTHR30055:SF148">
    <property type="entry name" value="TETR-FAMILY TRANSCRIPTIONAL REGULATOR"/>
    <property type="match status" value="1"/>
</dbReference>
<dbReference type="SUPFAM" id="SSF48498">
    <property type="entry name" value="Tetracyclin repressor-like, C-terminal domain"/>
    <property type="match status" value="1"/>
</dbReference>
<keyword evidence="3" id="KW-0804">Transcription</keyword>
<dbReference type="AlphaFoldDB" id="A0A3N6ZFM5"/>
<proteinExistence type="predicted"/>
<protein>
    <submittedName>
        <fullName evidence="6">TetR/AcrR family transcriptional regulator</fullName>
    </submittedName>
</protein>
<dbReference type="PANTHER" id="PTHR30055">
    <property type="entry name" value="HTH-TYPE TRANSCRIPTIONAL REGULATOR RUTR"/>
    <property type="match status" value="1"/>
</dbReference>
<dbReference type="Gene3D" id="1.10.357.10">
    <property type="entry name" value="Tetracycline Repressor, domain 2"/>
    <property type="match status" value="1"/>
</dbReference>
<keyword evidence="2 4" id="KW-0238">DNA-binding</keyword>
<dbReference type="GO" id="GO:0000976">
    <property type="term" value="F:transcription cis-regulatory region binding"/>
    <property type="evidence" value="ECO:0007669"/>
    <property type="project" value="TreeGrafter"/>
</dbReference>
<evidence type="ECO:0000256" key="3">
    <source>
        <dbReference type="ARBA" id="ARBA00023163"/>
    </source>
</evidence>
<dbReference type="InterPro" id="IPR001647">
    <property type="entry name" value="HTH_TetR"/>
</dbReference>
<dbReference type="Pfam" id="PF00440">
    <property type="entry name" value="TetR_N"/>
    <property type="match status" value="1"/>
</dbReference>
<gene>
    <name evidence="6" type="ORF">EHW97_04190</name>
</gene>
<evidence type="ECO:0000256" key="4">
    <source>
        <dbReference type="PROSITE-ProRule" id="PRU00335"/>
    </source>
</evidence>
<organism evidence="6 7">
    <name type="scientific">Aeromicrobium camelliae</name>
    <dbReference type="NCBI Taxonomy" id="1538144"/>
    <lineage>
        <taxon>Bacteria</taxon>
        <taxon>Bacillati</taxon>
        <taxon>Actinomycetota</taxon>
        <taxon>Actinomycetes</taxon>
        <taxon>Propionibacteriales</taxon>
        <taxon>Nocardioidaceae</taxon>
        <taxon>Aeromicrobium</taxon>
    </lineage>
</organism>
<evidence type="ECO:0000313" key="7">
    <source>
        <dbReference type="Proteomes" id="UP000275225"/>
    </source>
</evidence>
<dbReference type="PRINTS" id="PR00455">
    <property type="entry name" value="HTHTETR"/>
</dbReference>
<evidence type="ECO:0000259" key="5">
    <source>
        <dbReference type="PROSITE" id="PS50977"/>
    </source>
</evidence>
<dbReference type="Proteomes" id="UP000275225">
    <property type="component" value="Unassembled WGS sequence"/>
</dbReference>
<dbReference type="OrthoDB" id="9796019at2"/>
<keyword evidence="7" id="KW-1185">Reference proteome</keyword>
<keyword evidence="1" id="KW-0805">Transcription regulation</keyword>